<accession>A0A1Y5ZTQ9</accession>
<dbReference type="EMBL" id="FWZB01000039">
    <property type="protein sequence ID" value="SME11845.1"/>
    <property type="molecule type" value="Genomic_DNA"/>
</dbReference>
<evidence type="ECO:0000313" key="2">
    <source>
        <dbReference type="Proteomes" id="UP000194499"/>
    </source>
</evidence>
<dbReference type="AlphaFoldDB" id="A0A1Y5ZTQ9"/>
<dbReference type="RefSeq" id="WP_220388396.1">
    <property type="nucleotide sequence ID" value="NZ_CP093424.1"/>
</dbReference>
<reference evidence="2" key="1">
    <citation type="submission" date="2017-04" db="EMBL/GenBank/DDBJ databases">
        <authorList>
            <person name="Criscuolo A."/>
        </authorList>
    </citation>
    <scope>NUCLEOTIDE SEQUENCE [LARGE SCALE GENOMIC DNA]</scope>
</reference>
<proteinExistence type="predicted"/>
<protein>
    <submittedName>
        <fullName evidence="1">AIPR protein</fullName>
    </submittedName>
</protein>
<dbReference type="Proteomes" id="UP000194499">
    <property type="component" value="Unassembled WGS sequence"/>
</dbReference>
<gene>
    <name evidence="1" type="ORF">BACERE00191_03137</name>
</gene>
<organism evidence="1 2">
    <name type="scientific">Bacillus pacificus</name>
    <dbReference type="NCBI Taxonomy" id="2026187"/>
    <lineage>
        <taxon>Bacteria</taxon>
        <taxon>Bacillati</taxon>
        <taxon>Bacillota</taxon>
        <taxon>Bacilli</taxon>
        <taxon>Bacillales</taxon>
        <taxon>Bacillaceae</taxon>
        <taxon>Bacillus</taxon>
        <taxon>Bacillus cereus group</taxon>
    </lineage>
</organism>
<name>A0A1Y5ZTQ9_9BACI</name>
<evidence type="ECO:0000313" key="1">
    <source>
        <dbReference type="EMBL" id="SME11845.1"/>
    </source>
</evidence>
<sequence>MILTDNDKNLLLRRLNIPEKSASFLQDRKILEINDDNGDTLEYYIGDFRKNNSDITEYIGKIENENIEMQSLLIFENWEQEQDFIDRKKNEEKIAKKRREIENLVKKSRIVYFIKEDEVRINLEKDEGINYLEYIDKSKKGFIFNVSLLELGKLYNTTGKYLFKDNVRQGRHDNKSFPLESVFKETFEIGLYHLYKKKNSRYINKIREYFDEKLLESYEEKSEILEDFWFHHNGITIFSEKEYNVQYDYISFVAEKVSVINGAQTLTHCFSLIRQIKQEWLDILKEKVEVDEDIDENKKGEIVAEIKTELGDMLEFLKEKVKLKVIFLFSEDSGLKKSITRGLNTQIPILEEDILGASDSSEEINKRLKNKGIKICRSGEYLDNERTFSVLEFAKAYLIFEEKPGTARNLKKDKLSGILNDVSKAFGNESKVNSFSKAIQLFSKIDEWWRKREDPFEDGKDSSVYDGLKRNGKSYFKSYCWRSYKELVDIELDVADALQVKYEQFINEFIVLKEQEDPINSNDLKKDELYQKYIREMENQQKNIQSDNSINEENMLSEYLNDKGHNSKSKITKSIFAKNYFKKQGIKGGIRTVTIVNGKVKESFPFNGETFSSLHEHENYPEIYNDLTLSSSLTFENSIFKKEVEQPFILVVFYEEDNSVVSKITVIKNFNFSAYLEKAKKAFEETIEAFRIGDSQKFPKSSQKDGAFHIRPKARNSKDTFEFTNGEQEVRRTFWANKDTVLGIINSLQN</sequence>